<keyword evidence="3" id="KW-1185">Reference proteome</keyword>
<evidence type="ECO:0000313" key="3">
    <source>
        <dbReference type="Proteomes" id="UP000076881"/>
    </source>
</evidence>
<organism evidence="2 3">
    <name type="scientific">Akanthomyces lecanii RCEF 1005</name>
    <dbReference type="NCBI Taxonomy" id="1081108"/>
    <lineage>
        <taxon>Eukaryota</taxon>
        <taxon>Fungi</taxon>
        <taxon>Dikarya</taxon>
        <taxon>Ascomycota</taxon>
        <taxon>Pezizomycotina</taxon>
        <taxon>Sordariomycetes</taxon>
        <taxon>Hypocreomycetidae</taxon>
        <taxon>Hypocreales</taxon>
        <taxon>Cordycipitaceae</taxon>
        <taxon>Akanthomyces</taxon>
        <taxon>Cordyceps confragosa</taxon>
    </lineage>
</organism>
<gene>
    <name evidence="2" type="ORF">LEL_02994</name>
</gene>
<accession>A0A162KT88</accession>
<dbReference type="AlphaFoldDB" id="A0A162KT88"/>
<dbReference type="EMBL" id="AZHF01000002">
    <property type="protein sequence ID" value="OAA79508.1"/>
    <property type="molecule type" value="Genomic_DNA"/>
</dbReference>
<reference evidence="2 3" key="1">
    <citation type="journal article" date="2016" name="Genome Biol. Evol.">
        <title>Divergent and convergent evolution of fungal pathogenicity.</title>
        <authorList>
            <person name="Shang Y."/>
            <person name="Xiao G."/>
            <person name="Zheng P."/>
            <person name="Cen K."/>
            <person name="Zhan S."/>
            <person name="Wang C."/>
        </authorList>
    </citation>
    <scope>NUCLEOTIDE SEQUENCE [LARGE SCALE GENOMIC DNA]</scope>
    <source>
        <strain evidence="2 3">RCEF 1005</strain>
    </source>
</reference>
<proteinExistence type="predicted"/>
<feature type="region of interest" description="Disordered" evidence="1">
    <location>
        <begin position="55"/>
        <end position="126"/>
    </location>
</feature>
<feature type="compositionally biased region" description="Basic and acidic residues" evidence="1">
    <location>
        <begin position="107"/>
        <end position="118"/>
    </location>
</feature>
<feature type="compositionally biased region" description="Low complexity" evidence="1">
    <location>
        <begin position="76"/>
        <end position="92"/>
    </location>
</feature>
<dbReference type="OrthoDB" id="4777826at2759"/>
<sequence length="154" mass="17484">MSEKSSQKWNAVAHEALLFAMIEEFRPSKDKIVSIVERMSQQGHHFTFNGVNQHIQKLRKARDTSALDSSGDGGSKPTTPRKATPRKTPTSGRGKRKLEEEEDELSLDLKGEYEEETKSTPSKRVKNELTFLPVGRRLSEVPDWKTEAFRNGEI</sequence>
<name>A0A162KT88_CORDF</name>
<protein>
    <submittedName>
        <fullName evidence="2">Uncharacterized protein</fullName>
    </submittedName>
</protein>
<comment type="caution">
    <text evidence="2">The sequence shown here is derived from an EMBL/GenBank/DDBJ whole genome shotgun (WGS) entry which is preliminary data.</text>
</comment>
<evidence type="ECO:0000313" key="2">
    <source>
        <dbReference type="EMBL" id="OAA79508.1"/>
    </source>
</evidence>
<dbReference type="STRING" id="1081108.A0A162KT88"/>
<dbReference type="Proteomes" id="UP000076881">
    <property type="component" value="Unassembled WGS sequence"/>
</dbReference>
<evidence type="ECO:0000256" key="1">
    <source>
        <dbReference type="SAM" id="MobiDB-lite"/>
    </source>
</evidence>